<evidence type="ECO:0000256" key="1">
    <source>
        <dbReference type="SAM" id="SignalP"/>
    </source>
</evidence>
<dbReference type="InterPro" id="IPR036444">
    <property type="entry name" value="PLipase_A2_dom_sf"/>
</dbReference>
<name>A0A848KQV8_9ACTN</name>
<dbReference type="Proteomes" id="UP000550729">
    <property type="component" value="Unassembled WGS sequence"/>
</dbReference>
<feature type="signal peptide" evidence="1">
    <location>
        <begin position="1"/>
        <end position="26"/>
    </location>
</feature>
<comment type="caution">
    <text evidence="2">The sequence shown here is derived from an EMBL/GenBank/DDBJ whole genome shotgun (WGS) entry which is preliminary data.</text>
</comment>
<dbReference type="GO" id="GO:0004623">
    <property type="term" value="F:phospholipase A2 activity"/>
    <property type="evidence" value="ECO:0007669"/>
    <property type="project" value="InterPro"/>
</dbReference>
<keyword evidence="1" id="KW-0732">Signal</keyword>
<evidence type="ECO:0008006" key="4">
    <source>
        <dbReference type="Google" id="ProtNLM"/>
    </source>
</evidence>
<sequence length="206" mass="21816">MSLHRARKLFHRAVFALAVVSVCVLAMLGGGTAASATRDQPAPAATEDRATAAVVTALVGAHPADAQRLLPAGFATTMGYRPVVEHLRDGWFPTNPTGSCSSPITLPARFEPLCRTHDFGYDLLRYAEQIGHPLGGWARLALDTMLVDRMRSSCVDSGCVAAAYLAKAGLGINTWRQHDGPPARGETVLDITVGVGERGVESLVGR</sequence>
<dbReference type="RefSeq" id="WP_170193868.1">
    <property type="nucleotide sequence ID" value="NZ_JABBNB010000007.1"/>
</dbReference>
<reference evidence="2 3" key="1">
    <citation type="submission" date="2020-04" db="EMBL/GenBank/DDBJ databases">
        <title>Gordonia sp. nov. TBRC 11910.</title>
        <authorList>
            <person name="Suriyachadkun C."/>
        </authorList>
    </citation>
    <scope>NUCLEOTIDE SEQUENCE [LARGE SCALE GENOMIC DNA]</scope>
    <source>
        <strain evidence="2 3">TBRC 11910</strain>
    </source>
</reference>
<proteinExistence type="predicted"/>
<dbReference type="GO" id="GO:0050482">
    <property type="term" value="P:arachidonate secretion"/>
    <property type="evidence" value="ECO:0007669"/>
    <property type="project" value="InterPro"/>
</dbReference>
<keyword evidence="3" id="KW-1185">Reference proteome</keyword>
<dbReference type="EMBL" id="JABBNB010000007">
    <property type="protein sequence ID" value="NMO01374.1"/>
    <property type="molecule type" value="Genomic_DNA"/>
</dbReference>
<organism evidence="2 3">
    <name type="scientific">Gordonia asplenii</name>
    <dbReference type="NCBI Taxonomy" id="2725283"/>
    <lineage>
        <taxon>Bacteria</taxon>
        <taxon>Bacillati</taxon>
        <taxon>Actinomycetota</taxon>
        <taxon>Actinomycetes</taxon>
        <taxon>Mycobacteriales</taxon>
        <taxon>Gordoniaceae</taxon>
        <taxon>Gordonia</taxon>
    </lineage>
</organism>
<dbReference type="Gene3D" id="1.20.90.10">
    <property type="entry name" value="Phospholipase A2 domain"/>
    <property type="match status" value="1"/>
</dbReference>
<feature type="chain" id="PRO_5038453808" description="Phospholipase A2" evidence="1">
    <location>
        <begin position="27"/>
        <end position="206"/>
    </location>
</feature>
<protein>
    <recommendedName>
        <fullName evidence="4">Phospholipase A2</fullName>
    </recommendedName>
</protein>
<dbReference type="SUPFAM" id="SSF48619">
    <property type="entry name" value="Phospholipase A2, PLA2"/>
    <property type="match status" value="1"/>
</dbReference>
<evidence type="ECO:0000313" key="2">
    <source>
        <dbReference type="EMBL" id="NMO01374.1"/>
    </source>
</evidence>
<gene>
    <name evidence="2" type="ORF">HH308_09120</name>
</gene>
<evidence type="ECO:0000313" key="3">
    <source>
        <dbReference type="Proteomes" id="UP000550729"/>
    </source>
</evidence>
<dbReference type="AlphaFoldDB" id="A0A848KQV8"/>
<accession>A0A848KQV8</accession>
<dbReference type="GO" id="GO:0006644">
    <property type="term" value="P:phospholipid metabolic process"/>
    <property type="evidence" value="ECO:0007669"/>
    <property type="project" value="InterPro"/>
</dbReference>